<feature type="region of interest" description="Disordered" evidence="1">
    <location>
        <begin position="1"/>
        <end position="27"/>
    </location>
</feature>
<protein>
    <submittedName>
        <fullName evidence="4">DsbA family protein</fullName>
    </submittedName>
</protein>
<dbReference type="InterPro" id="IPR036249">
    <property type="entry name" value="Thioredoxin-like_sf"/>
</dbReference>
<accession>A0ABT1PZG3</accession>
<reference evidence="4" key="1">
    <citation type="submission" date="2022-06" db="EMBL/GenBank/DDBJ databases">
        <title>Draft genome sequence of Streptomyces sp. RB6PN25 isolated from peat swamp forest in Thailand.</title>
        <authorList>
            <person name="Duangmal K."/>
            <person name="Klaysubun C."/>
        </authorList>
    </citation>
    <scope>NUCLEOTIDE SEQUENCE</scope>
    <source>
        <strain evidence="4">RB6PN25</strain>
    </source>
</reference>
<dbReference type="InterPro" id="IPR012336">
    <property type="entry name" value="Thioredoxin-like_fold"/>
</dbReference>
<dbReference type="EMBL" id="JANFNG010000018">
    <property type="protein sequence ID" value="MCQ4083068.1"/>
    <property type="molecule type" value="Genomic_DNA"/>
</dbReference>
<dbReference type="Gene3D" id="3.40.30.10">
    <property type="entry name" value="Glutaredoxin"/>
    <property type="match status" value="1"/>
</dbReference>
<keyword evidence="2" id="KW-1133">Transmembrane helix</keyword>
<organism evidence="4 5">
    <name type="scientific">Streptomyces humicola</name>
    <dbReference type="NCBI Taxonomy" id="2953240"/>
    <lineage>
        <taxon>Bacteria</taxon>
        <taxon>Bacillati</taxon>
        <taxon>Actinomycetota</taxon>
        <taxon>Actinomycetes</taxon>
        <taxon>Kitasatosporales</taxon>
        <taxon>Streptomycetaceae</taxon>
        <taxon>Streptomyces</taxon>
    </lineage>
</organism>
<gene>
    <name evidence="4" type="ORF">NGB36_21275</name>
</gene>
<evidence type="ECO:0000256" key="1">
    <source>
        <dbReference type="SAM" id="MobiDB-lite"/>
    </source>
</evidence>
<evidence type="ECO:0000313" key="5">
    <source>
        <dbReference type="Proteomes" id="UP001057702"/>
    </source>
</evidence>
<dbReference type="Pfam" id="PF13462">
    <property type="entry name" value="Thioredoxin_4"/>
    <property type="match status" value="1"/>
</dbReference>
<sequence>MAESKGPQDAQGQTDPKASGAAGPRRSGMARWRPYTAAIVAVGVIFAASALIGMQVRSGQTGKVTVPTGVPSEAPLAIGINPAVPVTLTVYEDLRNPQSRIFYQQYGSTLDTILNSGMARVEYRFVTSVDKQYGGDGSVMAANAAACAQDQGKDQFVSFMKELWSHQPERRHDRFASEAYLENLAKKVKHLDAATFAPCVHNKDHVGWVDASQKDYLRAGLGEVPVVQINGQTLYPLKDKISPAGLQEAVRQAAVKAQNSLAPSTSPSSSPSPSASRPASPSAAPSASASASSAPSGSPS</sequence>
<keyword evidence="2" id="KW-0812">Transmembrane</keyword>
<keyword evidence="5" id="KW-1185">Reference proteome</keyword>
<feature type="region of interest" description="Disordered" evidence="1">
    <location>
        <begin position="255"/>
        <end position="300"/>
    </location>
</feature>
<keyword evidence="2" id="KW-0472">Membrane</keyword>
<feature type="transmembrane region" description="Helical" evidence="2">
    <location>
        <begin position="35"/>
        <end position="54"/>
    </location>
</feature>
<proteinExistence type="predicted"/>
<dbReference type="Proteomes" id="UP001057702">
    <property type="component" value="Unassembled WGS sequence"/>
</dbReference>
<evidence type="ECO:0000313" key="4">
    <source>
        <dbReference type="EMBL" id="MCQ4083068.1"/>
    </source>
</evidence>
<feature type="domain" description="Thioredoxin-like fold" evidence="3">
    <location>
        <begin position="77"/>
        <end position="250"/>
    </location>
</feature>
<comment type="caution">
    <text evidence="4">The sequence shown here is derived from an EMBL/GenBank/DDBJ whole genome shotgun (WGS) entry which is preliminary data.</text>
</comment>
<dbReference type="SUPFAM" id="SSF52833">
    <property type="entry name" value="Thioredoxin-like"/>
    <property type="match status" value="1"/>
</dbReference>
<feature type="compositionally biased region" description="Low complexity" evidence="1">
    <location>
        <begin position="260"/>
        <end position="300"/>
    </location>
</feature>
<evidence type="ECO:0000256" key="2">
    <source>
        <dbReference type="SAM" id="Phobius"/>
    </source>
</evidence>
<dbReference type="RefSeq" id="WP_255921984.1">
    <property type="nucleotide sequence ID" value="NZ_JANFNG010000018.1"/>
</dbReference>
<evidence type="ECO:0000259" key="3">
    <source>
        <dbReference type="Pfam" id="PF13462"/>
    </source>
</evidence>
<name>A0ABT1PZG3_9ACTN</name>